<evidence type="ECO:0000313" key="3">
    <source>
        <dbReference type="Proteomes" id="UP000271010"/>
    </source>
</evidence>
<comment type="caution">
    <text evidence="2">The sequence shown here is derived from an EMBL/GenBank/DDBJ whole genome shotgun (WGS) entry which is preliminary data.</text>
</comment>
<keyword evidence="3" id="KW-1185">Reference proteome</keyword>
<dbReference type="InterPro" id="IPR046540">
    <property type="entry name" value="DMFA2_C"/>
</dbReference>
<reference evidence="2 3" key="1">
    <citation type="submission" date="2018-11" db="EMBL/GenBank/DDBJ databases">
        <title>Rufibacter latericius sp. nov., isolated from water in Baiyang Lake.</title>
        <authorList>
            <person name="Yang Y."/>
        </authorList>
    </citation>
    <scope>NUCLEOTIDE SEQUENCE [LARGE SCALE GENOMIC DNA]</scope>
    <source>
        <strain evidence="2 3">MCC P1</strain>
    </source>
</reference>
<gene>
    <name evidence="2" type="ORF">EFA69_08505</name>
</gene>
<evidence type="ECO:0000259" key="1">
    <source>
        <dbReference type="Pfam" id="PF20254"/>
    </source>
</evidence>
<protein>
    <recommendedName>
        <fullName evidence="1">N,N-dimethylformamidase beta subunit-like C-terminal domain-containing protein</fullName>
    </recommendedName>
</protein>
<dbReference type="OrthoDB" id="505641at2"/>
<feature type="domain" description="N,N-dimethylformamidase beta subunit-like C-terminal" evidence="1">
    <location>
        <begin position="108"/>
        <end position="451"/>
    </location>
</feature>
<name>A0A3M9MXV1_9BACT</name>
<dbReference type="AlphaFoldDB" id="A0A3M9MXV1"/>
<proteinExistence type="predicted"/>
<dbReference type="RefSeq" id="WP_123132674.1">
    <property type="nucleotide sequence ID" value="NZ_RJJE01000009.1"/>
</dbReference>
<dbReference type="Proteomes" id="UP000271010">
    <property type="component" value="Unassembled WGS sequence"/>
</dbReference>
<sequence>MTYRRGTRLLQQLRPLLLKAIGPTKHFLRLLLPKKPVPIALVTPDMLPQPLEGYTDKLFYTPGETISFHLKAELPQNHLRLQRSVADQEWEEITEYVFGAISQKEALNETQEGCHWTIGWQYPLPTTALPGYYRALLTNPALEKAAEIHFLVGASSPTSQVAVLAPVTTWLAYNAYAGQSFYRNALGEGEASFLSALRPNTALTYSCTHPLQHNLRIEANIFHWFSRHYQAALYPDYYLEAHPEIFQKHQVIVLAYHAEYFSECMYTALRDLVRNQQKSLVALGGNQVYWQVRWHQNFTQLECRKSGSFFQNEAKRGSLWRHTPHPEAQLLGAQFSEAGMNTYAPYQVLIPQHWLLAGTGLKADDMFGEHGLDNLPICGDETDKTTWSSPPHTVVLAKGLNKAKSEHLIDRYTEHDPAWNGAGGGEITFTELSAQHAVLNTGSIQSGSGLGTDNVFTKILENFMQRYARTSSGGTTGAETAAAPSGG</sequence>
<dbReference type="EMBL" id="RJJE01000009">
    <property type="protein sequence ID" value="RNI29588.1"/>
    <property type="molecule type" value="Genomic_DNA"/>
</dbReference>
<evidence type="ECO:0000313" key="2">
    <source>
        <dbReference type="EMBL" id="RNI29588.1"/>
    </source>
</evidence>
<organism evidence="2 3">
    <name type="scientific">Rufibacter immobilis</name>
    <dbReference type="NCBI Taxonomy" id="1348778"/>
    <lineage>
        <taxon>Bacteria</taxon>
        <taxon>Pseudomonadati</taxon>
        <taxon>Bacteroidota</taxon>
        <taxon>Cytophagia</taxon>
        <taxon>Cytophagales</taxon>
        <taxon>Hymenobacteraceae</taxon>
        <taxon>Rufibacter</taxon>
    </lineage>
</organism>
<accession>A0A3M9MXV1</accession>
<dbReference type="Pfam" id="PF20254">
    <property type="entry name" value="DMFA2_C"/>
    <property type="match status" value="1"/>
</dbReference>